<evidence type="ECO:0000256" key="2">
    <source>
        <dbReference type="ARBA" id="ARBA00023002"/>
    </source>
</evidence>
<keyword evidence="1" id="KW-0479">Metal-binding</keyword>
<feature type="domain" description="Plastocyanin-like" evidence="4">
    <location>
        <begin position="384"/>
        <end position="485"/>
    </location>
</feature>
<accession>A0A512DCS5</accession>
<comment type="caution">
    <text evidence="6">The sequence shown here is derived from an EMBL/GenBank/DDBJ whole genome shotgun (WGS) entry which is preliminary data.</text>
</comment>
<dbReference type="SUPFAM" id="SSF49503">
    <property type="entry name" value="Cupredoxins"/>
    <property type="match status" value="3"/>
</dbReference>
<evidence type="ECO:0000313" key="6">
    <source>
        <dbReference type="EMBL" id="GEO34278.1"/>
    </source>
</evidence>
<evidence type="ECO:0000259" key="5">
    <source>
        <dbReference type="Pfam" id="PF07732"/>
    </source>
</evidence>
<dbReference type="Pfam" id="PF07732">
    <property type="entry name" value="Cu-oxidase_3"/>
    <property type="match status" value="1"/>
</dbReference>
<keyword evidence="7" id="KW-1185">Reference proteome</keyword>
<dbReference type="GO" id="GO:0016491">
    <property type="term" value="F:oxidoreductase activity"/>
    <property type="evidence" value="ECO:0007669"/>
    <property type="project" value="UniProtKB-KW"/>
</dbReference>
<protein>
    <submittedName>
        <fullName evidence="6">Metallo-oxidoreductase</fullName>
    </submittedName>
</protein>
<feature type="region of interest" description="Disordered" evidence="3">
    <location>
        <begin position="45"/>
        <end position="85"/>
    </location>
</feature>
<dbReference type="CDD" id="cd04202">
    <property type="entry name" value="CuRO_D2_2dMcoN_like"/>
    <property type="match status" value="1"/>
</dbReference>
<evidence type="ECO:0000313" key="7">
    <source>
        <dbReference type="Proteomes" id="UP000321181"/>
    </source>
</evidence>
<dbReference type="PROSITE" id="PS00080">
    <property type="entry name" value="MULTICOPPER_OXIDASE2"/>
    <property type="match status" value="1"/>
</dbReference>
<dbReference type="GO" id="GO:0005507">
    <property type="term" value="F:copper ion binding"/>
    <property type="evidence" value="ECO:0007669"/>
    <property type="project" value="InterPro"/>
</dbReference>
<dbReference type="OrthoDB" id="345021at2"/>
<feature type="domain" description="Plastocyanin-like" evidence="5">
    <location>
        <begin position="96"/>
        <end position="211"/>
    </location>
</feature>
<name>A0A512DCS5_9CELL</name>
<gene>
    <name evidence="6" type="ORF">CAE01nite_20030</name>
</gene>
<dbReference type="InterPro" id="IPR008972">
    <property type="entry name" value="Cupredoxin"/>
</dbReference>
<organism evidence="6 7">
    <name type="scientific">Cellulomonas aerilata</name>
    <dbReference type="NCBI Taxonomy" id="515326"/>
    <lineage>
        <taxon>Bacteria</taxon>
        <taxon>Bacillati</taxon>
        <taxon>Actinomycetota</taxon>
        <taxon>Actinomycetes</taxon>
        <taxon>Micrococcales</taxon>
        <taxon>Cellulomonadaceae</taxon>
        <taxon>Cellulomonas</taxon>
    </lineage>
</organism>
<dbReference type="RefSeq" id="WP_146903530.1">
    <property type="nucleotide sequence ID" value="NZ_BAAARM010000003.1"/>
</dbReference>
<evidence type="ECO:0000256" key="1">
    <source>
        <dbReference type="ARBA" id="ARBA00022723"/>
    </source>
</evidence>
<keyword evidence="2" id="KW-0560">Oxidoreductase</keyword>
<dbReference type="Pfam" id="PF07731">
    <property type="entry name" value="Cu-oxidase_2"/>
    <property type="match status" value="1"/>
</dbReference>
<proteinExistence type="predicted"/>
<dbReference type="InterPro" id="IPR002355">
    <property type="entry name" value="Cu_oxidase_Cu_BS"/>
</dbReference>
<evidence type="ECO:0000259" key="4">
    <source>
        <dbReference type="Pfam" id="PF07731"/>
    </source>
</evidence>
<dbReference type="Proteomes" id="UP000321181">
    <property type="component" value="Unassembled WGS sequence"/>
</dbReference>
<reference evidence="6 7" key="1">
    <citation type="submission" date="2019-07" db="EMBL/GenBank/DDBJ databases">
        <title>Whole genome shotgun sequence of Cellulomonas aerilata NBRC 106308.</title>
        <authorList>
            <person name="Hosoyama A."/>
            <person name="Uohara A."/>
            <person name="Ohji S."/>
            <person name="Ichikawa N."/>
        </authorList>
    </citation>
    <scope>NUCLEOTIDE SEQUENCE [LARGE SCALE GENOMIC DNA]</scope>
    <source>
        <strain evidence="6 7">NBRC 106308</strain>
    </source>
</reference>
<dbReference type="Gene3D" id="2.60.40.420">
    <property type="entry name" value="Cupredoxins - blue copper proteins"/>
    <property type="match status" value="3"/>
</dbReference>
<dbReference type="EMBL" id="BJYY01000013">
    <property type="protein sequence ID" value="GEO34278.1"/>
    <property type="molecule type" value="Genomic_DNA"/>
</dbReference>
<dbReference type="PANTHER" id="PTHR11709">
    <property type="entry name" value="MULTI-COPPER OXIDASE"/>
    <property type="match status" value="1"/>
</dbReference>
<dbReference type="AlphaFoldDB" id="A0A512DCS5"/>
<dbReference type="InterPro" id="IPR011706">
    <property type="entry name" value="Cu-oxidase_C"/>
</dbReference>
<dbReference type="InterPro" id="IPR045087">
    <property type="entry name" value="Cu-oxidase_fam"/>
</dbReference>
<dbReference type="InterPro" id="IPR011707">
    <property type="entry name" value="Cu-oxidase-like_N"/>
</dbReference>
<evidence type="ECO:0000256" key="3">
    <source>
        <dbReference type="SAM" id="MobiDB-lite"/>
    </source>
</evidence>
<sequence>MTRRRTVVAVAATVGVLAAPTWLWQASLLPSSYAATDMGYVDDGRAAPGSGSGSGSGSAPPGAVHDHTAPGGGSRSVEQLTAPADRSADVTVELVVREETITLADGTSVEGYTVNGASPGPVIRAREGDLVEARLVNESVPDGATLHWHGIDVPNAADGVAGVTQDAVPPGGTFTYRFVADRPGTYWYHAHQMSHEQVRRGLLGALVVEPAAPSAQPADDVVALVHLYDGVRTVNGSPGDTHVDAAPGADVRVRVINSDNASVQVWVDGAPFRLTAIDGTDVHEPGLVEGRSVEVTAGGRADLVVTTPADGSGARVELGGTAAVVLGPPGAAPPAARPPRDRVDPLSYGTPAPLGFDPAAATRTFEYRVGRRPGFLDGRPGMWWTVNGHLYPDVPMFMVTEGDVVRVAISNGTGAVHPMHLHGHHAVVLSRDGVAATGSPWVVDSLDVGVGESYEIAFVADNPGIWMDHCHNLPHAAEGLVAHLMYEGVTTPFRLGGDNRPE</sequence>